<evidence type="ECO:0000256" key="12">
    <source>
        <dbReference type="PROSITE-ProRule" id="PRU00027"/>
    </source>
</evidence>
<dbReference type="EMBL" id="JANBTX010000090">
    <property type="protein sequence ID" value="KAJ2686917.1"/>
    <property type="molecule type" value="Genomic_DNA"/>
</dbReference>
<keyword evidence="3" id="KW-0479">Metal-binding</keyword>
<evidence type="ECO:0000256" key="3">
    <source>
        <dbReference type="ARBA" id="ARBA00022723"/>
    </source>
</evidence>
<evidence type="ECO:0000259" key="14">
    <source>
        <dbReference type="PROSITE" id="PS50808"/>
    </source>
</evidence>
<dbReference type="Gene3D" id="3.40.5.100">
    <property type="match status" value="1"/>
</dbReference>
<evidence type="ECO:0000256" key="9">
    <source>
        <dbReference type="ARBA" id="ARBA00047941"/>
    </source>
</evidence>
<dbReference type="PROSITE" id="PS50808">
    <property type="entry name" value="ZF_BED"/>
    <property type="match status" value="1"/>
</dbReference>
<evidence type="ECO:0000256" key="13">
    <source>
        <dbReference type="SAM" id="MobiDB-lite"/>
    </source>
</evidence>
<dbReference type="CDD" id="cd02440">
    <property type="entry name" value="AdoMet_MTases"/>
    <property type="match status" value="1"/>
</dbReference>
<feature type="compositionally biased region" description="Pro residues" evidence="13">
    <location>
        <begin position="611"/>
        <end position="627"/>
    </location>
</feature>
<dbReference type="InterPro" id="IPR013144">
    <property type="entry name" value="CRA_dom"/>
</dbReference>
<evidence type="ECO:0000256" key="11">
    <source>
        <dbReference type="ARBA" id="ARBA00048428"/>
    </source>
</evidence>
<comment type="caution">
    <text evidence="15">The sequence shown here is derived from an EMBL/GenBank/DDBJ whole genome shotgun (WGS) entry which is preliminary data.</text>
</comment>
<dbReference type="InterPro" id="IPR029063">
    <property type="entry name" value="SAM-dependent_MTases_sf"/>
</dbReference>
<protein>
    <recommendedName>
        <fullName evidence="8">Arsenite methyltransferase</fullName>
        <ecNumber evidence="7">2.1.1.137</ecNumber>
    </recommendedName>
</protein>
<dbReference type="InterPro" id="IPR003656">
    <property type="entry name" value="Znf_BED"/>
</dbReference>
<dbReference type="Pfam" id="PF13847">
    <property type="entry name" value="Methyltransf_31"/>
    <property type="match status" value="1"/>
</dbReference>
<feature type="compositionally biased region" description="Polar residues" evidence="13">
    <location>
        <begin position="524"/>
        <end position="536"/>
    </location>
</feature>
<dbReference type="InterPro" id="IPR024964">
    <property type="entry name" value="CTLH/CRA"/>
</dbReference>
<evidence type="ECO:0000313" key="15">
    <source>
        <dbReference type="EMBL" id="KAJ2686917.1"/>
    </source>
</evidence>
<evidence type="ECO:0000256" key="7">
    <source>
        <dbReference type="ARBA" id="ARBA00034521"/>
    </source>
</evidence>
<comment type="catalytic activity">
    <reaction evidence="9">
        <text>arsenic triglutathione + [thioredoxin]-dithiol + S-adenosyl-L-methionine + 2 H2O = methylarsonous acid + [thioredoxin]-disulfide + 3 glutathione + S-adenosyl-L-homocysteine + H(+)</text>
        <dbReference type="Rhea" id="RHEA:69460"/>
        <dbReference type="Rhea" id="RHEA-COMP:10698"/>
        <dbReference type="Rhea" id="RHEA-COMP:10700"/>
        <dbReference type="ChEBI" id="CHEBI:15377"/>
        <dbReference type="ChEBI" id="CHEBI:15378"/>
        <dbReference type="ChEBI" id="CHEBI:17826"/>
        <dbReference type="ChEBI" id="CHEBI:29950"/>
        <dbReference type="ChEBI" id="CHEBI:50058"/>
        <dbReference type="ChEBI" id="CHEBI:57856"/>
        <dbReference type="ChEBI" id="CHEBI:57925"/>
        <dbReference type="ChEBI" id="CHEBI:59789"/>
        <dbReference type="ChEBI" id="CHEBI:183640"/>
        <dbReference type="EC" id="2.1.1.137"/>
    </reaction>
</comment>
<comment type="catalytic activity">
    <reaction evidence="11">
        <text>arsenic triglutathione + 3 [thioredoxin]-dithiol + 3 S-adenosyl-L-methionine = trimethylarsine + 3 [thioredoxin]-disulfide + 3 glutathione + 3 S-adenosyl-L-homocysteine + 3 H(+)</text>
        <dbReference type="Rhea" id="RHEA:69432"/>
        <dbReference type="Rhea" id="RHEA-COMP:10698"/>
        <dbReference type="Rhea" id="RHEA-COMP:10700"/>
        <dbReference type="ChEBI" id="CHEBI:15378"/>
        <dbReference type="ChEBI" id="CHEBI:27130"/>
        <dbReference type="ChEBI" id="CHEBI:29950"/>
        <dbReference type="ChEBI" id="CHEBI:50058"/>
        <dbReference type="ChEBI" id="CHEBI:57856"/>
        <dbReference type="ChEBI" id="CHEBI:57925"/>
        <dbReference type="ChEBI" id="CHEBI:59789"/>
        <dbReference type="ChEBI" id="CHEBI:183640"/>
        <dbReference type="EC" id="2.1.1.137"/>
    </reaction>
</comment>
<keyword evidence="1" id="KW-0808">Transferase</keyword>
<dbReference type="SUPFAM" id="SSF53335">
    <property type="entry name" value="S-adenosyl-L-methionine-dependent methyltransferases"/>
    <property type="match status" value="1"/>
</dbReference>
<feature type="region of interest" description="Disordered" evidence="13">
    <location>
        <begin position="92"/>
        <end position="112"/>
    </location>
</feature>
<gene>
    <name evidence="15" type="ORF">IWW39_003315</name>
</gene>
<sequence length="998" mass="108255">MAPKHFAPVWQHYERHEPTGRSKHHRAICKFCKYELSGQPERMKTHLQRCANCPADIKEEFMGEEAANGGSYPPAAAGSYLASAGGSCLASAADAYDDEPPSPGGKRRRSEEADAGVAAGFAAVYESVRGYYSRVTPMSRVQMSVGAAAPHAAAREALALVPRAVRERFYGCGEPLPAGIEGLRVLDLGCGAGRDCYVAARLVGAGGEVVGVDMTDEQLRVARSSVAEYARALGYQPHLRFAKGYIEFLGQVPGLYAGSIDLCISNSAVNLSPNKELVLRGVFDVLKEGGEFHFSDIYADRRLPPHVRSHPALLGESVGGALYTEDFRRLCQRVGFADVRMASAPAPVRIDAPDLRDLVGATRFHSITFRLFKFARAQSALEPTREDYGQVAVYRGTVAGQHARVRFDTDWAFEAHRPVLVDGNTALMLGESWLRRHFDVRGDRSRHFGAFAAPAAPGDPDDDAALQRRGHVPLPTPYFISGLRRAASPEPSAPVSRRSSPAPEPVHAPAPRRELRDHPATFPRLSSFSISQSNVRSDLPPASRQPPPPPLHTSESFSFAASGSRFVMPASRVGSSYKASAPQSASALPRFVPPPQPQQSPHASPPVNQHPTPPMPFAMVPPPPAPASAPAGRSPLSSAIIAPTYLSSPFDHSGTLDAVDDDGVGLAPPVGKGKAFMRVDDSDRTPQPPTELSIHSNSATSSGYSSCVSIPEAASLAAGGDSSAAPREAESKTRANELIAHHVEYLRIRRSICDSIEAREPEVALDLLATYFRSVLIPPPSDRPLLSPLPLRQEFNATLLRFRLDIQCYVELIAKHKELDALQFGQRTLWRYTDIFDTWLNHSISLTSSTAGESLRQHYASLRPESPQVAVEEGEVVSRAELKMKRADIMRHITSVAALVAYPDPMLSPLAYLLDQQRRVELAAAVNDAILVTMRFPREPALVTLVRQLATTSAYLVGYRSSAASRTAAAKKDAVQQQQQQQPWVLDAFVNSDSDTFS</sequence>
<comment type="catalytic activity">
    <reaction evidence="10">
        <text>arsenic triglutathione + 2 [thioredoxin]-dithiol + 2 S-adenosyl-L-methionine + H2O = dimethylarsinous acid + 2 [thioredoxin]-disulfide + 3 glutathione + 2 S-adenosyl-L-homocysteine + 2 H(+)</text>
        <dbReference type="Rhea" id="RHEA:69464"/>
        <dbReference type="Rhea" id="RHEA-COMP:10698"/>
        <dbReference type="Rhea" id="RHEA-COMP:10700"/>
        <dbReference type="ChEBI" id="CHEBI:15377"/>
        <dbReference type="ChEBI" id="CHEBI:15378"/>
        <dbReference type="ChEBI" id="CHEBI:23808"/>
        <dbReference type="ChEBI" id="CHEBI:29950"/>
        <dbReference type="ChEBI" id="CHEBI:50058"/>
        <dbReference type="ChEBI" id="CHEBI:57856"/>
        <dbReference type="ChEBI" id="CHEBI:57925"/>
        <dbReference type="ChEBI" id="CHEBI:59789"/>
        <dbReference type="ChEBI" id="CHEBI:183640"/>
        <dbReference type="EC" id="2.1.1.137"/>
    </reaction>
</comment>
<feature type="region of interest" description="Disordered" evidence="13">
    <location>
        <begin position="676"/>
        <end position="702"/>
    </location>
</feature>
<organism evidence="15 16">
    <name type="scientific">Coemansia spiralis</name>
    <dbReference type="NCBI Taxonomy" id="417178"/>
    <lineage>
        <taxon>Eukaryota</taxon>
        <taxon>Fungi</taxon>
        <taxon>Fungi incertae sedis</taxon>
        <taxon>Zoopagomycota</taxon>
        <taxon>Kickxellomycotina</taxon>
        <taxon>Kickxellomycetes</taxon>
        <taxon>Kickxellales</taxon>
        <taxon>Kickxellaceae</taxon>
        <taxon>Coemansia</taxon>
    </lineage>
</organism>
<keyword evidence="4 12" id="KW-0863">Zinc-finger</keyword>
<dbReference type="InterPro" id="IPR025714">
    <property type="entry name" value="Methyltranfer_dom"/>
</dbReference>
<dbReference type="Gene3D" id="3.40.50.150">
    <property type="entry name" value="Vaccinia Virus protein VP39"/>
    <property type="match status" value="1"/>
</dbReference>
<evidence type="ECO:0000256" key="4">
    <source>
        <dbReference type="ARBA" id="ARBA00022771"/>
    </source>
</evidence>
<name>A0A9W8GE80_9FUNG</name>
<comment type="similarity">
    <text evidence="6">Belongs to the methyltransferase superfamily. Arsenite methyltransferase family.</text>
</comment>
<evidence type="ECO:0000256" key="5">
    <source>
        <dbReference type="ARBA" id="ARBA00022833"/>
    </source>
</evidence>
<reference evidence="15" key="1">
    <citation type="submission" date="2022-07" db="EMBL/GenBank/DDBJ databases">
        <title>Phylogenomic reconstructions and comparative analyses of Kickxellomycotina fungi.</title>
        <authorList>
            <person name="Reynolds N.K."/>
            <person name="Stajich J.E."/>
            <person name="Barry K."/>
            <person name="Grigoriev I.V."/>
            <person name="Crous P."/>
            <person name="Smith M.E."/>
        </authorList>
    </citation>
    <scope>NUCLEOTIDE SEQUENCE</scope>
    <source>
        <strain evidence="15">CBS 109367</strain>
    </source>
</reference>
<feature type="compositionally biased region" description="Low complexity" evidence="13">
    <location>
        <begin position="485"/>
        <end position="501"/>
    </location>
</feature>
<dbReference type="PANTHER" id="PTHR43675:SF8">
    <property type="entry name" value="ARSENITE METHYLTRANSFERASE"/>
    <property type="match status" value="1"/>
</dbReference>
<keyword evidence="16" id="KW-1185">Reference proteome</keyword>
<evidence type="ECO:0000256" key="1">
    <source>
        <dbReference type="ARBA" id="ARBA00022679"/>
    </source>
</evidence>
<feature type="compositionally biased region" description="Polar residues" evidence="13">
    <location>
        <begin position="693"/>
        <end position="702"/>
    </location>
</feature>
<dbReference type="SMART" id="SM00757">
    <property type="entry name" value="CRA"/>
    <property type="match status" value="1"/>
</dbReference>
<keyword evidence="2" id="KW-0949">S-adenosyl-L-methionine</keyword>
<evidence type="ECO:0000256" key="10">
    <source>
        <dbReference type="ARBA" id="ARBA00047943"/>
    </source>
</evidence>
<evidence type="ECO:0000256" key="8">
    <source>
        <dbReference type="ARBA" id="ARBA00034545"/>
    </source>
</evidence>
<proteinExistence type="inferred from homology"/>
<dbReference type="GO" id="GO:0030791">
    <property type="term" value="F:arsenite methyltransferase activity"/>
    <property type="evidence" value="ECO:0007669"/>
    <property type="project" value="UniProtKB-EC"/>
</dbReference>
<keyword evidence="5" id="KW-0862">Zinc</keyword>
<dbReference type="Proteomes" id="UP001151516">
    <property type="component" value="Unassembled WGS sequence"/>
</dbReference>
<dbReference type="AlphaFoldDB" id="A0A9W8GE80"/>
<dbReference type="GO" id="GO:0008270">
    <property type="term" value="F:zinc ion binding"/>
    <property type="evidence" value="ECO:0007669"/>
    <property type="project" value="UniProtKB-KW"/>
</dbReference>
<dbReference type="PANTHER" id="PTHR43675">
    <property type="entry name" value="ARSENITE METHYLTRANSFERASE"/>
    <property type="match status" value="1"/>
</dbReference>
<dbReference type="GO" id="GO:0003677">
    <property type="term" value="F:DNA binding"/>
    <property type="evidence" value="ECO:0007669"/>
    <property type="project" value="InterPro"/>
</dbReference>
<evidence type="ECO:0000256" key="6">
    <source>
        <dbReference type="ARBA" id="ARBA00034487"/>
    </source>
</evidence>
<evidence type="ECO:0000256" key="2">
    <source>
        <dbReference type="ARBA" id="ARBA00022691"/>
    </source>
</evidence>
<dbReference type="Pfam" id="PF10607">
    <property type="entry name" value="CTLH"/>
    <property type="match status" value="1"/>
</dbReference>
<accession>A0A9W8GE80</accession>
<dbReference type="Pfam" id="PF02892">
    <property type="entry name" value="zf-BED"/>
    <property type="match status" value="1"/>
</dbReference>
<evidence type="ECO:0000313" key="16">
    <source>
        <dbReference type="Proteomes" id="UP001151516"/>
    </source>
</evidence>
<feature type="domain" description="BED-type" evidence="14">
    <location>
        <begin position="4"/>
        <end position="57"/>
    </location>
</feature>
<dbReference type="OrthoDB" id="8300214at2759"/>
<feature type="region of interest" description="Disordered" evidence="13">
    <location>
        <begin position="584"/>
        <end position="632"/>
    </location>
</feature>
<dbReference type="InterPro" id="IPR026669">
    <property type="entry name" value="Arsenite_MeTrfase-like"/>
</dbReference>
<feature type="region of interest" description="Disordered" evidence="13">
    <location>
        <begin position="485"/>
        <end position="556"/>
    </location>
</feature>
<dbReference type="EC" id="2.1.1.137" evidence="7"/>